<keyword evidence="1" id="KW-1133">Transmembrane helix</keyword>
<dbReference type="InParanoid" id="G0EFM7"/>
<name>G0EFM7_PYRF1</name>
<organism evidence="2 3">
    <name type="scientific">Pyrolobus fumarii (strain DSM 11204 / 1A)</name>
    <dbReference type="NCBI Taxonomy" id="694429"/>
    <lineage>
        <taxon>Archaea</taxon>
        <taxon>Thermoproteota</taxon>
        <taxon>Thermoprotei</taxon>
        <taxon>Desulfurococcales</taxon>
        <taxon>Pyrodictiaceae</taxon>
        <taxon>Pyrolobus</taxon>
    </lineage>
</organism>
<keyword evidence="1" id="KW-0472">Membrane</keyword>
<accession>G0EFM7</accession>
<evidence type="ECO:0000256" key="1">
    <source>
        <dbReference type="SAM" id="Phobius"/>
    </source>
</evidence>
<dbReference type="EMBL" id="CP002838">
    <property type="protein sequence ID" value="AEM38198.1"/>
    <property type="molecule type" value="Genomic_DNA"/>
</dbReference>
<dbReference type="KEGG" id="pfm:Pyrfu_0326"/>
<feature type="transmembrane region" description="Helical" evidence="1">
    <location>
        <begin position="54"/>
        <end position="77"/>
    </location>
</feature>
<feature type="transmembrane region" description="Helical" evidence="1">
    <location>
        <begin position="20"/>
        <end position="42"/>
    </location>
</feature>
<dbReference type="AlphaFoldDB" id="G0EFM7"/>
<dbReference type="Proteomes" id="UP000001037">
    <property type="component" value="Chromosome"/>
</dbReference>
<evidence type="ECO:0000313" key="3">
    <source>
        <dbReference type="Proteomes" id="UP000001037"/>
    </source>
</evidence>
<gene>
    <name evidence="2" type="ordered locus">Pyrfu_0326</name>
</gene>
<sequence>MGSETLYEFTRRLVRESKWLQKVLMILTYASLIVLVSALILQGTLHSTSVLVDVLQTIILSLTLLLTIPQLIITPYTEYLKVLEERRYRHWSRLREALIVPLAKLILHESRFRESFEAGCYLPVCSMLRRLMIDHGLQPYYEDLGNHEATRGLYEALRSLCGPLDHVCGSGLDAEIEDLVEAALREAGIDPGKPPGPAVEEAVRCAIHVAAPQAAAFMRGEDWLRALKQRIVDELTRTMPSCTTTDVTVVGDPLLPREKAEEIAERIVEKIRKSHLHERLKELYRKLREELNRALLYETLTDDCPYTLPEAKKSKKR</sequence>
<reference evidence="2 3" key="1">
    <citation type="journal article" date="2011" name="Stand. Genomic Sci.">
        <title>Complete genome sequence of the hyperthermophilic chemolithoautotroph Pyrolobus fumarii type strain (1A).</title>
        <authorList>
            <person name="Anderson I."/>
            <person name="Goker M."/>
            <person name="Nolan M."/>
            <person name="Lucas S."/>
            <person name="Hammon N."/>
            <person name="Deshpande S."/>
            <person name="Cheng J.F."/>
            <person name="Tapia R."/>
            <person name="Han C."/>
            <person name="Goodwin L."/>
            <person name="Pitluck S."/>
            <person name="Huntemann M."/>
            <person name="Liolios K."/>
            <person name="Ivanova N."/>
            <person name="Pagani I."/>
            <person name="Mavromatis K."/>
            <person name="Ovchinikova G."/>
            <person name="Pati A."/>
            <person name="Chen A."/>
            <person name="Palaniappan K."/>
            <person name="Land M."/>
            <person name="Hauser L."/>
            <person name="Brambilla E.M."/>
            <person name="Huber H."/>
            <person name="Yasawong M."/>
            <person name="Rohde M."/>
            <person name="Spring S."/>
            <person name="Abt B."/>
            <person name="Sikorski J."/>
            <person name="Wirth R."/>
            <person name="Detter J.C."/>
            <person name="Woyke T."/>
            <person name="Bristow J."/>
            <person name="Eisen J.A."/>
            <person name="Markowitz V."/>
            <person name="Hugenholtz P."/>
            <person name="Kyrpides N.C."/>
            <person name="Klenk H.P."/>
            <person name="Lapidus A."/>
        </authorList>
    </citation>
    <scope>NUCLEOTIDE SEQUENCE [LARGE SCALE GENOMIC DNA]</scope>
    <source>
        <strain evidence="3">DSM 11204 / 1A</strain>
    </source>
</reference>
<dbReference type="HOGENOM" id="CLU_876086_0_0_2"/>
<keyword evidence="1" id="KW-0812">Transmembrane</keyword>
<protein>
    <submittedName>
        <fullName evidence="2">Uncharacterized protein</fullName>
    </submittedName>
</protein>
<dbReference type="RefSeq" id="WP_014025875.1">
    <property type="nucleotide sequence ID" value="NC_015931.1"/>
</dbReference>
<keyword evidence="3" id="KW-1185">Reference proteome</keyword>
<evidence type="ECO:0000313" key="2">
    <source>
        <dbReference type="EMBL" id="AEM38198.1"/>
    </source>
</evidence>
<proteinExistence type="predicted"/>
<dbReference type="GeneID" id="11139970"/>